<proteinExistence type="predicted"/>
<dbReference type="InterPro" id="IPR056884">
    <property type="entry name" value="NPHP3-like_N"/>
</dbReference>
<dbReference type="PANTHER" id="PTHR10039">
    <property type="entry name" value="AMELOGENIN"/>
    <property type="match status" value="1"/>
</dbReference>
<feature type="compositionally biased region" description="Acidic residues" evidence="3">
    <location>
        <begin position="1202"/>
        <end position="1212"/>
    </location>
</feature>
<dbReference type="PROSITE" id="PS50088">
    <property type="entry name" value="ANK_REPEAT"/>
    <property type="match status" value="3"/>
</dbReference>
<dbReference type="EMBL" id="VIGI01000011">
    <property type="protein sequence ID" value="KAB8293936.1"/>
    <property type="molecule type" value="Genomic_DNA"/>
</dbReference>
<keyword evidence="1" id="KW-0677">Repeat</keyword>
<dbReference type="PROSITE" id="PS50297">
    <property type="entry name" value="ANK_REP_REGION"/>
    <property type="match status" value="3"/>
</dbReference>
<feature type="repeat" description="ANK" evidence="2">
    <location>
        <begin position="877"/>
        <end position="909"/>
    </location>
</feature>
<comment type="caution">
    <text evidence="6">The sequence shown here is derived from an EMBL/GenBank/DDBJ whole genome shotgun (WGS) entry which is preliminary data.</text>
</comment>
<dbReference type="Pfam" id="PF22939">
    <property type="entry name" value="WHD_GPIID"/>
    <property type="match status" value="1"/>
</dbReference>
<dbReference type="Pfam" id="PF12796">
    <property type="entry name" value="Ank_2"/>
    <property type="match status" value="4"/>
</dbReference>
<dbReference type="Pfam" id="PF24883">
    <property type="entry name" value="NPHP3_N"/>
    <property type="match status" value="1"/>
</dbReference>
<dbReference type="PANTHER" id="PTHR10039:SF15">
    <property type="entry name" value="NACHT DOMAIN-CONTAINING PROTEIN"/>
    <property type="match status" value="1"/>
</dbReference>
<dbReference type="Gene3D" id="3.40.50.300">
    <property type="entry name" value="P-loop containing nucleotide triphosphate hydrolases"/>
    <property type="match status" value="1"/>
</dbReference>
<dbReference type="OrthoDB" id="195446at2759"/>
<organism evidence="6 7">
    <name type="scientific">Monilinia laxa</name>
    <name type="common">Brown rot fungus</name>
    <name type="synonym">Sclerotinia laxa</name>
    <dbReference type="NCBI Taxonomy" id="61186"/>
    <lineage>
        <taxon>Eukaryota</taxon>
        <taxon>Fungi</taxon>
        <taxon>Dikarya</taxon>
        <taxon>Ascomycota</taxon>
        <taxon>Pezizomycotina</taxon>
        <taxon>Leotiomycetes</taxon>
        <taxon>Helotiales</taxon>
        <taxon>Sclerotiniaceae</taxon>
        <taxon>Monilinia</taxon>
    </lineage>
</organism>
<feature type="compositionally biased region" description="Basic and acidic residues" evidence="3">
    <location>
        <begin position="1273"/>
        <end position="1283"/>
    </location>
</feature>
<evidence type="ECO:0000256" key="2">
    <source>
        <dbReference type="PROSITE-ProRule" id="PRU00023"/>
    </source>
</evidence>
<reference evidence="6 7" key="1">
    <citation type="submission" date="2019-06" db="EMBL/GenBank/DDBJ databases">
        <title>Genome Sequence of the Brown Rot Fungal Pathogen Monilinia laxa.</title>
        <authorList>
            <person name="De Miccolis Angelini R.M."/>
            <person name="Landi L."/>
            <person name="Abate D."/>
            <person name="Pollastro S."/>
            <person name="Romanazzi G."/>
            <person name="Faretra F."/>
        </authorList>
    </citation>
    <scope>NUCLEOTIDE SEQUENCE [LARGE SCALE GENOMIC DNA]</scope>
    <source>
        <strain evidence="6 7">Mlax316</strain>
    </source>
</reference>
<sequence length="1358" mass="154437">MADPLGIAASIIAVLELAKSTAEYLRSVKDASKQCKSLLVEISSIRGILTELNETIKSSDDDNDSNDEHDTTQGQQSWSLTFTILQESDGPLKILQEALEELDSQVRKTASATGIKKLKKSLLWPLNKDQTDDLMQIIERQKSLLALALENDHFLMSQNIQKEIVTTRKKLQSTFEEVQKISKGLTQLEMRHYDEKSRHILEWIAPMNFSIAHIDIMSQRKENFGEWFLKTAEYKDWMEGGVSQILFGKGIPGAGKTYLASLIIDHLRGTLDETVGMAWIYCNYTERKSQSTLKLMSSLLRQLAQGLGDIPRNIQGLYEAHSKGQVPLRLSEVKQALMSVLTAYDRVFLVVDALDECDDTNGTRDTFTEELLALPAHVKILVTSRPIQNIEEEFSRSTHVEIRAQDEDIKNYVNLRLHEDRNLRKLVQSDTDLQNYIVEAVVKRCQGMFLMAKLHLDSLARKAKYHKNAVLKMVDQLPHELDTTYQNAMERVLDQETDESELAKRVLLWVWQAFEPLNIRQLQEANSVAMGEPHEDVDSHVKPAMLTSVCAGLVEVEESGTLRLVHFTAADFFLRHSQEYFQDRSMYLSFICLKHVDMSSSDAERKDLVFDELEEEYEWTVGQRADPNYQCSFMTYAVPHLKDHLQYQPGPLGDPLLFQATKDAWGHFTHSLSGFYAYITGSGGFETEHLDFFPDLPDDLQVAVYFGYHIEVERLLGDDSHQEKNQRALDKGAATCIAAYRGDDKILRVLLEAKADVSSTFGQWTPLEWAIAKENLTTIQLLFDFIHDLRSFRLDGKEILIPFAIIQSPVTSSVYQPIIEILLEQGADINGKDTEDRTALHCAISVHGSKGSPHVMELTYIINFFISHGADINQESNGCTPLAEACRHGLWDIARLLLEQGADINKGTEVTPFYNTCFYPYQFKNSMECMDMAKFLLNHGADPNKGTKTTPLIRACKRKDTELVRFLLEKGADVNKIPDMAMAQSPTYTAYAWEHGTVMNLSPQLEGPALRHNALLAACTMLPGSKDIVKLLIDKGANVNCGVAQTPLFTAADQRDIEIVKLLLAKGADPHNAGIDPYNHWTTCHFPRYVPIIRLLIEAGAVVDKRFVDTVYCRYHRINKVHCDIPVDSVHEDRRCKQLEDYDKFHKDKTLNNEYQYLDENSSEGDFIERIHCHYHREQNTRRRSQIERSYEDYRNESLKDEESDENSENLDENSSKASSKIDGGTSDSERGSDKNLEKNLDEDSNNALSEIDYRYSDSDTDLHSGSGSDSNQDDKDYAGKGLDEDEYKDGDEYEDENERIKYQVYQPSIADILSAKVALGNINGSLTSLILPQKDRDWKLDFSPLWRLEMREQYRGT</sequence>
<keyword evidence="7" id="KW-1185">Reference proteome</keyword>
<name>A0A5N6JXR5_MONLA</name>
<dbReference type="SUPFAM" id="SSF52540">
    <property type="entry name" value="P-loop containing nucleoside triphosphate hydrolases"/>
    <property type="match status" value="1"/>
</dbReference>
<dbReference type="InterPro" id="IPR027417">
    <property type="entry name" value="P-loop_NTPase"/>
</dbReference>
<feature type="compositionally biased region" description="Basic and acidic residues" evidence="3">
    <location>
        <begin position="1228"/>
        <end position="1242"/>
    </location>
</feature>
<keyword evidence="2" id="KW-0040">ANK repeat</keyword>
<dbReference type="InterPro" id="IPR036770">
    <property type="entry name" value="Ankyrin_rpt-contain_sf"/>
</dbReference>
<evidence type="ECO:0000313" key="6">
    <source>
        <dbReference type="EMBL" id="KAB8293936.1"/>
    </source>
</evidence>
<evidence type="ECO:0000256" key="1">
    <source>
        <dbReference type="ARBA" id="ARBA00022737"/>
    </source>
</evidence>
<feature type="domain" description="GPI inositol-deacylase winged helix" evidence="4">
    <location>
        <begin position="496"/>
        <end position="577"/>
    </location>
</feature>
<evidence type="ECO:0000259" key="5">
    <source>
        <dbReference type="Pfam" id="PF24883"/>
    </source>
</evidence>
<feature type="compositionally biased region" description="Acidic residues" evidence="3">
    <location>
        <begin position="1284"/>
        <end position="1296"/>
    </location>
</feature>
<protein>
    <recommendedName>
        <fullName evidence="8">NACHT domain-containing protein</fullName>
    </recommendedName>
</protein>
<feature type="repeat" description="ANK" evidence="2">
    <location>
        <begin position="1043"/>
        <end position="1075"/>
    </location>
</feature>
<feature type="repeat" description="ANK" evidence="2">
    <location>
        <begin position="947"/>
        <end position="979"/>
    </location>
</feature>
<dbReference type="Gene3D" id="1.25.40.20">
    <property type="entry name" value="Ankyrin repeat-containing domain"/>
    <property type="match status" value="2"/>
</dbReference>
<feature type="compositionally biased region" description="Basic and acidic residues" evidence="3">
    <location>
        <begin position="1252"/>
        <end position="1263"/>
    </location>
</feature>
<evidence type="ECO:0000259" key="4">
    <source>
        <dbReference type="Pfam" id="PF22939"/>
    </source>
</evidence>
<accession>A0A5N6JXR5</accession>
<dbReference type="Proteomes" id="UP000326757">
    <property type="component" value="Unassembled WGS sequence"/>
</dbReference>
<evidence type="ECO:0000256" key="3">
    <source>
        <dbReference type="SAM" id="MobiDB-lite"/>
    </source>
</evidence>
<dbReference type="InterPro" id="IPR054471">
    <property type="entry name" value="GPIID_WHD"/>
</dbReference>
<dbReference type="SMART" id="SM00248">
    <property type="entry name" value="ANK"/>
    <property type="match status" value="8"/>
</dbReference>
<evidence type="ECO:0000313" key="7">
    <source>
        <dbReference type="Proteomes" id="UP000326757"/>
    </source>
</evidence>
<feature type="region of interest" description="Disordered" evidence="3">
    <location>
        <begin position="1194"/>
        <end position="1296"/>
    </location>
</feature>
<dbReference type="InterPro" id="IPR002110">
    <property type="entry name" value="Ankyrin_rpt"/>
</dbReference>
<evidence type="ECO:0008006" key="8">
    <source>
        <dbReference type="Google" id="ProtNLM"/>
    </source>
</evidence>
<feature type="domain" description="Nephrocystin 3-like N-terminal" evidence="5">
    <location>
        <begin position="225"/>
        <end position="385"/>
    </location>
</feature>
<dbReference type="SUPFAM" id="SSF48403">
    <property type="entry name" value="Ankyrin repeat"/>
    <property type="match status" value="2"/>
</dbReference>
<gene>
    <name evidence="6" type="ORF">EYC80_009409</name>
</gene>